<name>A0AAV5VSI2_9BILA</name>
<dbReference type="EMBL" id="BTSY01000003">
    <property type="protein sequence ID" value="GMT20982.1"/>
    <property type="molecule type" value="Genomic_DNA"/>
</dbReference>
<accession>A0AAV5VSI2</accession>
<gene>
    <name evidence="1" type="ORF">PFISCL1PPCAC_12279</name>
</gene>
<keyword evidence="2" id="KW-1185">Reference proteome</keyword>
<dbReference type="Proteomes" id="UP001432322">
    <property type="component" value="Unassembled WGS sequence"/>
</dbReference>
<feature type="non-terminal residue" evidence="1">
    <location>
        <position position="84"/>
    </location>
</feature>
<reference evidence="1" key="1">
    <citation type="submission" date="2023-10" db="EMBL/GenBank/DDBJ databases">
        <title>Genome assembly of Pristionchus species.</title>
        <authorList>
            <person name="Yoshida K."/>
            <person name="Sommer R.J."/>
        </authorList>
    </citation>
    <scope>NUCLEOTIDE SEQUENCE</scope>
    <source>
        <strain evidence="1">RS5133</strain>
    </source>
</reference>
<protein>
    <submittedName>
        <fullName evidence="1">Uncharacterized protein</fullName>
    </submittedName>
</protein>
<organism evidence="1 2">
    <name type="scientific">Pristionchus fissidentatus</name>
    <dbReference type="NCBI Taxonomy" id="1538716"/>
    <lineage>
        <taxon>Eukaryota</taxon>
        <taxon>Metazoa</taxon>
        <taxon>Ecdysozoa</taxon>
        <taxon>Nematoda</taxon>
        <taxon>Chromadorea</taxon>
        <taxon>Rhabditida</taxon>
        <taxon>Rhabditina</taxon>
        <taxon>Diplogasteromorpha</taxon>
        <taxon>Diplogasteroidea</taxon>
        <taxon>Neodiplogasteridae</taxon>
        <taxon>Pristionchus</taxon>
    </lineage>
</organism>
<evidence type="ECO:0000313" key="1">
    <source>
        <dbReference type="EMBL" id="GMT20982.1"/>
    </source>
</evidence>
<evidence type="ECO:0000313" key="2">
    <source>
        <dbReference type="Proteomes" id="UP001432322"/>
    </source>
</evidence>
<sequence length="84" mass="9943">TKLTQIEINSVDHLVATIVQINQRDLRFLLCFSRFVMLHFDLDGSLEWMADAIEKECATFGTLHVQLSPSKRLEDWSFERREFR</sequence>
<feature type="non-terminal residue" evidence="1">
    <location>
        <position position="1"/>
    </location>
</feature>
<dbReference type="AlphaFoldDB" id="A0AAV5VSI2"/>
<proteinExistence type="predicted"/>
<comment type="caution">
    <text evidence="1">The sequence shown here is derived from an EMBL/GenBank/DDBJ whole genome shotgun (WGS) entry which is preliminary data.</text>
</comment>